<accession>A0A6I4U627</accession>
<gene>
    <name evidence="3" type="ORF">GRI55_01855</name>
</gene>
<evidence type="ECO:0000259" key="2">
    <source>
        <dbReference type="Pfam" id="PF12804"/>
    </source>
</evidence>
<dbReference type="EMBL" id="WTYG01000001">
    <property type="protein sequence ID" value="MXP34511.1"/>
    <property type="molecule type" value="Genomic_DNA"/>
</dbReference>
<evidence type="ECO:0000313" key="4">
    <source>
        <dbReference type="Proteomes" id="UP000439914"/>
    </source>
</evidence>
<dbReference type="Proteomes" id="UP000439914">
    <property type="component" value="Unassembled WGS sequence"/>
</dbReference>
<dbReference type="PANTHER" id="PTHR43777">
    <property type="entry name" value="MOLYBDENUM COFACTOR CYTIDYLYLTRANSFERASE"/>
    <property type="match status" value="1"/>
</dbReference>
<dbReference type="AlphaFoldDB" id="A0A6I4U627"/>
<keyword evidence="3" id="KW-0808">Transferase</keyword>
<dbReference type="Pfam" id="PF12804">
    <property type="entry name" value="NTP_transf_3"/>
    <property type="match status" value="1"/>
</dbReference>
<dbReference type="InterPro" id="IPR029044">
    <property type="entry name" value="Nucleotide-diphossugar_trans"/>
</dbReference>
<proteinExistence type="predicted"/>
<sequence length="193" mass="20525">MSTSSCVPPLDRGIGIILLAAGRGTRFGGDKLSRDLRGKPLWNWAARAAEKAGFSQRYLVCRPDSSLCPRAGWEVVINHHADEGMGSSIAAGVAAAAPKCERLVIALADMPLVEPGHFRDLARLRETVFTRYDDGAEGPPAAFPKKAFAALQTLTGERGARHLDLGETDTLIPANGHMLADVDTPAALDALSR</sequence>
<evidence type="ECO:0000256" key="1">
    <source>
        <dbReference type="ARBA" id="ARBA00022842"/>
    </source>
</evidence>
<dbReference type="PANTHER" id="PTHR43777:SF1">
    <property type="entry name" value="MOLYBDENUM COFACTOR CYTIDYLYLTRANSFERASE"/>
    <property type="match status" value="1"/>
</dbReference>
<comment type="caution">
    <text evidence="3">The sequence shown here is derived from an EMBL/GenBank/DDBJ whole genome shotgun (WGS) entry which is preliminary data.</text>
</comment>
<organism evidence="3 4">
    <name type="scientific">Qipengyuania citrea</name>
    <dbReference type="NCBI Taxonomy" id="225971"/>
    <lineage>
        <taxon>Bacteria</taxon>
        <taxon>Pseudomonadati</taxon>
        <taxon>Pseudomonadota</taxon>
        <taxon>Alphaproteobacteria</taxon>
        <taxon>Sphingomonadales</taxon>
        <taxon>Erythrobacteraceae</taxon>
        <taxon>Qipengyuania</taxon>
    </lineage>
</organism>
<dbReference type="InterPro" id="IPR025877">
    <property type="entry name" value="MobA-like_NTP_Trfase"/>
</dbReference>
<dbReference type="GO" id="GO:0016779">
    <property type="term" value="F:nucleotidyltransferase activity"/>
    <property type="evidence" value="ECO:0007669"/>
    <property type="project" value="UniProtKB-ARBA"/>
</dbReference>
<reference evidence="3 4" key="1">
    <citation type="submission" date="2019-12" db="EMBL/GenBank/DDBJ databases">
        <title>Genomic-based taxomic classification of the family Erythrobacteraceae.</title>
        <authorList>
            <person name="Xu L."/>
        </authorList>
    </citation>
    <scope>NUCLEOTIDE SEQUENCE [LARGE SCALE GENOMIC DNA]</scope>
    <source>
        <strain evidence="3 4">CGMCC 1.8703</strain>
    </source>
</reference>
<keyword evidence="1" id="KW-0460">Magnesium</keyword>
<evidence type="ECO:0000313" key="3">
    <source>
        <dbReference type="EMBL" id="MXP34511.1"/>
    </source>
</evidence>
<feature type="domain" description="MobA-like NTP transferase" evidence="2">
    <location>
        <begin position="17"/>
        <end position="163"/>
    </location>
</feature>
<name>A0A6I4U627_9SPHN</name>
<dbReference type="Gene3D" id="3.90.550.10">
    <property type="entry name" value="Spore Coat Polysaccharide Biosynthesis Protein SpsA, Chain A"/>
    <property type="match status" value="1"/>
</dbReference>
<dbReference type="SUPFAM" id="SSF53448">
    <property type="entry name" value="Nucleotide-diphospho-sugar transferases"/>
    <property type="match status" value="1"/>
</dbReference>
<protein>
    <submittedName>
        <fullName evidence="3">NTP transferase domain-containing protein</fullName>
    </submittedName>
</protein>